<gene>
    <name evidence="7" type="ORF">ATL39_1720</name>
</gene>
<evidence type="ECO:0000256" key="1">
    <source>
        <dbReference type="ARBA" id="ARBA00009080"/>
    </source>
</evidence>
<dbReference type="PROSITE" id="PS00895">
    <property type="entry name" value="3_HYDROXYISOBUT_DH"/>
    <property type="match status" value="1"/>
</dbReference>
<evidence type="ECO:0000313" key="8">
    <source>
        <dbReference type="Proteomes" id="UP000285120"/>
    </source>
</evidence>
<dbReference type="SUPFAM" id="SSF48179">
    <property type="entry name" value="6-phosphogluconate dehydrogenase C-terminal domain-like"/>
    <property type="match status" value="1"/>
</dbReference>
<feature type="active site" evidence="4">
    <location>
        <position position="176"/>
    </location>
</feature>
<dbReference type="InterPro" id="IPR013328">
    <property type="entry name" value="6PGD_dom2"/>
</dbReference>
<evidence type="ECO:0000256" key="3">
    <source>
        <dbReference type="ARBA" id="ARBA00023027"/>
    </source>
</evidence>
<dbReference type="InterPro" id="IPR015815">
    <property type="entry name" value="HIBADH-related"/>
</dbReference>
<name>A0A419V4X0_9BACL</name>
<evidence type="ECO:0000256" key="4">
    <source>
        <dbReference type="PIRSR" id="PIRSR000103-1"/>
    </source>
</evidence>
<reference evidence="7 8" key="1">
    <citation type="submission" date="2018-09" db="EMBL/GenBank/DDBJ databases">
        <title>Genomic Encyclopedia of Archaeal and Bacterial Type Strains, Phase II (KMG-II): from individual species to whole genera.</title>
        <authorList>
            <person name="Goeker M."/>
        </authorList>
    </citation>
    <scope>NUCLEOTIDE SEQUENCE [LARGE SCALE GENOMIC DNA]</scope>
    <source>
        <strain evidence="7 8">DSM 17008</strain>
    </source>
</reference>
<keyword evidence="3" id="KW-0520">NAD</keyword>
<dbReference type="GO" id="GO:0016054">
    <property type="term" value="P:organic acid catabolic process"/>
    <property type="evidence" value="ECO:0007669"/>
    <property type="project" value="UniProtKB-ARBA"/>
</dbReference>
<dbReference type="InterPro" id="IPR008927">
    <property type="entry name" value="6-PGluconate_DH-like_C_sf"/>
</dbReference>
<dbReference type="InterPro" id="IPR029154">
    <property type="entry name" value="HIBADH-like_NADP-bd"/>
</dbReference>
<comment type="caution">
    <text evidence="7">The sequence shown here is derived from an EMBL/GenBank/DDBJ whole genome shotgun (WGS) entry which is preliminary data.</text>
</comment>
<evidence type="ECO:0000259" key="6">
    <source>
        <dbReference type="Pfam" id="PF14833"/>
    </source>
</evidence>
<dbReference type="Gene3D" id="1.10.1040.10">
    <property type="entry name" value="N-(1-d-carboxylethyl)-l-norvaline Dehydrogenase, domain 2"/>
    <property type="match status" value="1"/>
</dbReference>
<dbReference type="InterPro" id="IPR006115">
    <property type="entry name" value="6PGDH_NADP-bd"/>
</dbReference>
<dbReference type="Pfam" id="PF03446">
    <property type="entry name" value="NAD_binding_2"/>
    <property type="match status" value="1"/>
</dbReference>
<dbReference type="PANTHER" id="PTHR43060:SF15">
    <property type="entry name" value="3-HYDROXYISOBUTYRATE DEHYDROGENASE-LIKE 1, MITOCHONDRIAL-RELATED"/>
    <property type="match status" value="1"/>
</dbReference>
<feature type="domain" description="3-hydroxyisobutyrate dehydrogenase-like NAD-binding" evidence="6">
    <location>
        <begin position="170"/>
        <end position="290"/>
    </location>
</feature>
<protein>
    <submittedName>
        <fullName evidence="7">3-hydroxyisobutyrate dehydrogenase</fullName>
    </submittedName>
</protein>
<dbReference type="InterPro" id="IPR036291">
    <property type="entry name" value="NAD(P)-bd_dom_sf"/>
</dbReference>
<dbReference type="InterPro" id="IPR002204">
    <property type="entry name" value="3-OH-isobutyrate_DH-rel_CS"/>
</dbReference>
<dbReference type="Proteomes" id="UP000285120">
    <property type="component" value="Unassembled WGS sequence"/>
</dbReference>
<dbReference type="Gene3D" id="3.40.50.720">
    <property type="entry name" value="NAD(P)-binding Rossmann-like Domain"/>
    <property type="match status" value="1"/>
</dbReference>
<dbReference type="AlphaFoldDB" id="A0A419V4X0"/>
<feature type="domain" description="6-phosphogluconate dehydrogenase NADP-binding" evidence="5">
    <location>
        <begin position="8"/>
        <end position="167"/>
    </location>
</feature>
<dbReference type="GO" id="GO:0050661">
    <property type="term" value="F:NADP binding"/>
    <property type="evidence" value="ECO:0007669"/>
    <property type="project" value="InterPro"/>
</dbReference>
<dbReference type="EMBL" id="RAPK01000008">
    <property type="protein sequence ID" value="RKD73426.1"/>
    <property type="molecule type" value="Genomic_DNA"/>
</dbReference>
<dbReference type="GO" id="GO:0051287">
    <property type="term" value="F:NAD binding"/>
    <property type="evidence" value="ECO:0007669"/>
    <property type="project" value="InterPro"/>
</dbReference>
<dbReference type="OrthoDB" id="9786703at2"/>
<dbReference type="Pfam" id="PF14833">
    <property type="entry name" value="NAD_binding_11"/>
    <property type="match status" value="1"/>
</dbReference>
<keyword evidence="2" id="KW-0560">Oxidoreductase</keyword>
<dbReference type="PIRSF" id="PIRSF000103">
    <property type="entry name" value="HIBADH"/>
    <property type="match status" value="1"/>
</dbReference>
<dbReference type="GO" id="GO:0016491">
    <property type="term" value="F:oxidoreductase activity"/>
    <property type="evidence" value="ECO:0007669"/>
    <property type="project" value="UniProtKB-KW"/>
</dbReference>
<dbReference type="SUPFAM" id="SSF51735">
    <property type="entry name" value="NAD(P)-binding Rossmann-fold domains"/>
    <property type="match status" value="1"/>
</dbReference>
<dbReference type="RefSeq" id="WP_120192920.1">
    <property type="nucleotide sequence ID" value="NZ_RAPK01000008.1"/>
</dbReference>
<evidence type="ECO:0000313" key="7">
    <source>
        <dbReference type="EMBL" id="RKD73426.1"/>
    </source>
</evidence>
<organism evidence="7 8">
    <name type="scientific">Sinobaca qinghaiensis</name>
    <dbReference type="NCBI Taxonomy" id="342944"/>
    <lineage>
        <taxon>Bacteria</taxon>
        <taxon>Bacillati</taxon>
        <taxon>Bacillota</taxon>
        <taxon>Bacilli</taxon>
        <taxon>Bacillales</taxon>
        <taxon>Sporolactobacillaceae</taxon>
        <taxon>Sinobaca</taxon>
    </lineage>
</organism>
<comment type="similarity">
    <text evidence="1">Belongs to the HIBADH-related family.</text>
</comment>
<accession>A0A419V4X0</accession>
<evidence type="ECO:0000259" key="5">
    <source>
        <dbReference type="Pfam" id="PF03446"/>
    </source>
</evidence>
<evidence type="ECO:0000256" key="2">
    <source>
        <dbReference type="ARBA" id="ARBA00023002"/>
    </source>
</evidence>
<proteinExistence type="inferred from homology"/>
<dbReference type="PANTHER" id="PTHR43060">
    <property type="entry name" value="3-HYDROXYISOBUTYRATE DEHYDROGENASE-LIKE 1, MITOCHONDRIAL-RELATED"/>
    <property type="match status" value="1"/>
</dbReference>
<sequence>MEKRTLQTIGFVGLGVMGKSMAANLMKAGYTLLVFTRTKEKAEDLIKEGASWIPSVKELAEQADVVITMVGYPSDVEEIYFGEKGILAGAGPGSYVVDMTTSKPKLARSIYDQAKEKNIHAVDAPVSGGDIGARGGTLAIMAGGDKEAFDALAGVFEAMGSNIKWQGEAGAGQHTKMSNQIVIASTMMGVAEAMVYAKAAGLNQEEVLESIGTGAASSWSLTNLAPRMIKGDNAPGFYVKHFIKDMGIAIESAEELGIETPGLRTSKKVYEAMAEAGEEDSGTQAIYKYLLARS</sequence>
<keyword evidence="8" id="KW-1185">Reference proteome</keyword>